<evidence type="ECO:0000256" key="7">
    <source>
        <dbReference type="PIRSR" id="PIRSR006621-1"/>
    </source>
</evidence>
<dbReference type="CDD" id="cd02801">
    <property type="entry name" value="DUS_like_FMN"/>
    <property type="match status" value="1"/>
</dbReference>
<keyword evidence="5 6" id="KW-0560">Oxidoreductase</keyword>
<comment type="similarity">
    <text evidence="6">Belongs to the dus family.</text>
</comment>
<dbReference type="PROSITE" id="PS01136">
    <property type="entry name" value="UPF0034"/>
    <property type="match status" value="1"/>
</dbReference>
<feature type="binding site" evidence="8">
    <location>
        <begin position="226"/>
        <end position="227"/>
    </location>
    <ligand>
        <name>FMN</name>
        <dbReference type="ChEBI" id="CHEBI:58210"/>
    </ligand>
</feature>
<evidence type="ECO:0000256" key="6">
    <source>
        <dbReference type="PIRNR" id="PIRNR006621"/>
    </source>
</evidence>
<evidence type="ECO:0000259" key="9">
    <source>
        <dbReference type="Pfam" id="PF01207"/>
    </source>
</evidence>
<dbReference type="PANTHER" id="PTHR11082">
    <property type="entry name" value="TRNA-DIHYDROURIDINE SYNTHASE"/>
    <property type="match status" value="1"/>
</dbReference>
<feature type="active site" description="Proton donor" evidence="7">
    <location>
        <position position="102"/>
    </location>
</feature>
<comment type="cofactor">
    <cofactor evidence="1 6 8">
        <name>FMN</name>
        <dbReference type="ChEBI" id="CHEBI:58210"/>
    </cofactor>
</comment>
<protein>
    <recommendedName>
        <fullName evidence="6">tRNA-dihydrouridine synthase</fullName>
        <ecNumber evidence="6">1.3.1.-</ecNumber>
    </recommendedName>
</protein>
<proteinExistence type="inferred from homology"/>
<keyword evidence="3 6" id="KW-0288">FMN</keyword>
<evidence type="ECO:0000256" key="1">
    <source>
        <dbReference type="ARBA" id="ARBA00001917"/>
    </source>
</evidence>
<evidence type="ECO:0000256" key="2">
    <source>
        <dbReference type="ARBA" id="ARBA00022630"/>
    </source>
</evidence>
<dbReference type="InterPro" id="IPR001269">
    <property type="entry name" value="DUS_fam"/>
</dbReference>
<sequence>MIPFPRNSLLLAPMVGITNRAFRTFVHEMGDADWYTTEMASAEAFLSGGRNESVYLDPAPCPPRTSVQFTARSPDSLAAACRAMSKVPAERRPAGIDINMGCSAPHIKSSGRGAALLDNVPLAKEMVAAARESWAGPLSAKIRLSVTKGEEGTIFLAKSLAEAGLDFLVVHARFDTQKFRRKADHRFAVSLAKELLIPVIANGDISTAEECRSLLASGNIHSLMIGRAAVREPWLFLRLHEELAGISVASAQKHDLIAIGLRYIDLAETLLPPEWQKETCRRSFSYYADNVTFGHHLKFSLINAPSLDEMRIILKKYFDEVPQDRFL</sequence>
<gene>
    <name evidence="10" type="ORF">SPIRO4BDMA_40110</name>
</gene>
<dbReference type="InterPro" id="IPR035587">
    <property type="entry name" value="DUS-like_FMN-bd"/>
</dbReference>
<dbReference type="EC" id="1.3.1.-" evidence="6"/>
<dbReference type="AlphaFoldDB" id="A0A3P3XML6"/>
<dbReference type="EMBL" id="FWDO01000004">
    <property type="protein sequence ID" value="SLM17541.1"/>
    <property type="molecule type" value="Genomic_DNA"/>
</dbReference>
<keyword evidence="4 6" id="KW-0819">tRNA processing</keyword>
<dbReference type="Pfam" id="PF01207">
    <property type="entry name" value="Dus"/>
    <property type="match status" value="1"/>
</dbReference>
<dbReference type="Gene3D" id="3.20.20.70">
    <property type="entry name" value="Aldolase class I"/>
    <property type="match status" value="1"/>
</dbReference>
<feature type="domain" description="DUS-like FMN-binding" evidence="9">
    <location>
        <begin position="10"/>
        <end position="240"/>
    </location>
</feature>
<feature type="binding site" evidence="8">
    <location>
        <position position="171"/>
    </location>
    <ligand>
        <name>FMN</name>
        <dbReference type="ChEBI" id="CHEBI:58210"/>
    </ligand>
</feature>
<comment type="function">
    <text evidence="6">Catalyzes the synthesis of 5,6-dihydrouridine (D), a modified base found in the D-loop of most tRNAs, via the reduction of the C5-C6 double bond in target uridines.</text>
</comment>
<feature type="binding site" evidence="8">
    <location>
        <begin position="13"/>
        <end position="15"/>
    </location>
    <ligand>
        <name>FMN</name>
        <dbReference type="ChEBI" id="CHEBI:58210"/>
    </ligand>
</feature>
<evidence type="ECO:0000256" key="8">
    <source>
        <dbReference type="PIRSR" id="PIRSR006621-2"/>
    </source>
</evidence>
<feature type="binding site" evidence="8">
    <location>
        <position position="141"/>
    </location>
    <ligand>
        <name>FMN</name>
        <dbReference type="ChEBI" id="CHEBI:58210"/>
    </ligand>
</feature>
<keyword evidence="8" id="KW-0547">Nucleotide-binding</keyword>
<organism evidence="10">
    <name type="scientific">uncultured spirochete</name>
    <dbReference type="NCBI Taxonomy" id="156406"/>
    <lineage>
        <taxon>Bacteria</taxon>
        <taxon>Pseudomonadati</taxon>
        <taxon>Spirochaetota</taxon>
        <taxon>Spirochaetia</taxon>
        <taxon>Spirochaetales</taxon>
        <taxon>environmental samples</taxon>
    </lineage>
</organism>
<dbReference type="InterPro" id="IPR018517">
    <property type="entry name" value="tRNA_hU_synthase_CS"/>
</dbReference>
<name>A0A3P3XML6_9SPIR</name>
<keyword evidence="2 6" id="KW-0285">Flavoprotein</keyword>
<dbReference type="SUPFAM" id="SSF51395">
    <property type="entry name" value="FMN-linked oxidoreductases"/>
    <property type="match status" value="1"/>
</dbReference>
<evidence type="ECO:0000256" key="4">
    <source>
        <dbReference type="ARBA" id="ARBA00022694"/>
    </source>
</evidence>
<feature type="binding site" evidence="8">
    <location>
        <position position="68"/>
    </location>
    <ligand>
        <name>FMN</name>
        <dbReference type="ChEBI" id="CHEBI:58210"/>
    </ligand>
</feature>
<reference evidence="10" key="1">
    <citation type="submission" date="2017-02" db="EMBL/GenBank/DDBJ databases">
        <authorList>
            <person name="Regsiter A."/>
            <person name="William W."/>
        </authorList>
    </citation>
    <scope>NUCLEOTIDE SEQUENCE</scope>
    <source>
        <strain evidence="10">BdmA 4</strain>
    </source>
</reference>
<dbReference type="PANTHER" id="PTHR11082:SF25">
    <property type="entry name" value="DUS-LIKE FMN-BINDING DOMAIN-CONTAINING PROTEIN"/>
    <property type="match status" value="1"/>
</dbReference>
<dbReference type="GO" id="GO:0050660">
    <property type="term" value="F:flavin adenine dinucleotide binding"/>
    <property type="evidence" value="ECO:0007669"/>
    <property type="project" value="InterPro"/>
</dbReference>
<evidence type="ECO:0000313" key="10">
    <source>
        <dbReference type="EMBL" id="SLM17541.1"/>
    </source>
</evidence>
<evidence type="ECO:0000256" key="3">
    <source>
        <dbReference type="ARBA" id="ARBA00022643"/>
    </source>
</evidence>
<accession>A0A3P3XML6</accession>
<dbReference type="GO" id="GO:0017150">
    <property type="term" value="F:tRNA dihydrouridine synthase activity"/>
    <property type="evidence" value="ECO:0007669"/>
    <property type="project" value="InterPro"/>
</dbReference>
<evidence type="ECO:0000256" key="5">
    <source>
        <dbReference type="ARBA" id="ARBA00023002"/>
    </source>
</evidence>
<dbReference type="InterPro" id="IPR013785">
    <property type="entry name" value="Aldolase_TIM"/>
</dbReference>
<dbReference type="PIRSF" id="PIRSF006621">
    <property type="entry name" value="Dus"/>
    <property type="match status" value="1"/>
</dbReference>